<dbReference type="Proteomes" id="UP000501690">
    <property type="component" value="Linkage Group LG9"/>
</dbReference>
<evidence type="ECO:0000313" key="3">
    <source>
        <dbReference type="Proteomes" id="UP000501690"/>
    </source>
</evidence>
<feature type="compositionally biased region" description="Polar residues" evidence="1">
    <location>
        <begin position="99"/>
        <end position="116"/>
    </location>
</feature>
<feature type="compositionally biased region" description="Pro residues" evidence="1">
    <location>
        <begin position="176"/>
        <end position="185"/>
    </location>
</feature>
<evidence type="ECO:0000256" key="1">
    <source>
        <dbReference type="SAM" id="MobiDB-lite"/>
    </source>
</evidence>
<sequence length="204" mass="21816">MGWGVLGCRPNTTGLRVAGGMPGGMPGKPKRIRGCYTYCTYPQAWEKVMLELKEVNEEAFKHLIAIPPRQGPTTDEGQNISSQQIVPPNQGQPADEGQNICSQQSVTPSHPSTSAQYVPPTQPPISAQSVPGTQTSISDVGGNVPPAVNCTQGSTSTHAKTTQESIPPLTAHPTATPIPPIPPSRGRPNIRPKLQHRRGRVWKP</sequence>
<proteinExistence type="predicted"/>
<feature type="compositionally biased region" description="Polar residues" evidence="1">
    <location>
        <begin position="71"/>
        <end position="92"/>
    </location>
</feature>
<keyword evidence="3" id="KW-1185">Reference proteome</keyword>
<dbReference type="AlphaFoldDB" id="A0A4D6N135"/>
<dbReference type="EMBL" id="CP039353">
    <property type="protein sequence ID" value="QCE07510.1"/>
    <property type="molecule type" value="Genomic_DNA"/>
</dbReference>
<organism evidence="2 3">
    <name type="scientific">Vigna unguiculata</name>
    <name type="common">Cowpea</name>
    <dbReference type="NCBI Taxonomy" id="3917"/>
    <lineage>
        <taxon>Eukaryota</taxon>
        <taxon>Viridiplantae</taxon>
        <taxon>Streptophyta</taxon>
        <taxon>Embryophyta</taxon>
        <taxon>Tracheophyta</taxon>
        <taxon>Spermatophyta</taxon>
        <taxon>Magnoliopsida</taxon>
        <taxon>eudicotyledons</taxon>
        <taxon>Gunneridae</taxon>
        <taxon>Pentapetalae</taxon>
        <taxon>rosids</taxon>
        <taxon>fabids</taxon>
        <taxon>Fabales</taxon>
        <taxon>Fabaceae</taxon>
        <taxon>Papilionoideae</taxon>
        <taxon>50 kb inversion clade</taxon>
        <taxon>NPAAA clade</taxon>
        <taxon>indigoferoid/millettioid clade</taxon>
        <taxon>Phaseoleae</taxon>
        <taxon>Vigna</taxon>
    </lineage>
</organism>
<evidence type="ECO:0000313" key="2">
    <source>
        <dbReference type="EMBL" id="QCE07510.1"/>
    </source>
</evidence>
<reference evidence="2 3" key="1">
    <citation type="submission" date="2019-04" db="EMBL/GenBank/DDBJ databases">
        <title>An improved genome assembly and genetic linkage map for asparagus bean, Vigna unguiculata ssp. sesquipedialis.</title>
        <authorList>
            <person name="Xia Q."/>
            <person name="Zhang R."/>
            <person name="Dong Y."/>
        </authorList>
    </citation>
    <scope>NUCLEOTIDE SEQUENCE [LARGE SCALE GENOMIC DNA]</scope>
    <source>
        <tissue evidence="2">Leaf</tissue>
    </source>
</reference>
<accession>A0A4D6N135</accession>
<feature type="compositionally biased region" description="Basic residues" evidence="1">
    <location>
        <begin position="188"/>
        <end position="204"/>
    </location>
</feature>
<protein>
    <submittedName>
        <fullName evidence="2">Uncharacterized protein</fullName>
    </submittedName>
</protein>
<feature type="region of interest" description="Disordered" evidence="1">
    <location>
        <begin position="67"/>
        <end position="204"/>
    </location>
</feature>
<name>A0A4D6N135_VIGUN</name>
<feature type="compositionally biased region" description="Polar residues" evidence="1">
    <location>
        <begin position="124"/>
        <end position="138"/>
    </location>
</feature>
<feature type="compositionally biased region" description="Polar residues" evidence="1">
    <location>
        <begin position="149"/>
        <end position="165"/>
    </location>
</feature>
<gene>
    <name evidence="2" type="ORF">DEO72_LG9g2530</name>
</gene>